<organism evidence="10 11">
    <name type="scientific">Pseudomonas aegrilactucae</name>
    <dbReference type="NCBI Taxonomy" id="2854028"/>
    <lineage>
        <taxon>Bacteria</taxon>
        <taxon>Pseudomonadati</taxon>
        <taxon>Pseudomonadota</taxon>
        <taxon>Gammaproteobacteria</taxon>
        <taxon>Pseudomonadales</taxon>
        <taxon>Pseudomonadaceae</taxon>
        <taxon>Pseudomonas</taxon>
    </lineage>
</organism>
<evidence type="ECO:0000256" key="3">
    <source>
        <dbReference type="ARBA" id="ARBA00019015"/>
    </source>
</evidence>
<dbReference type="InterPro" id="IPR011491">
    <property type="entry name" value="FlgE_D2"/>
</dbReference>
<evidence type="ECO:0000259" key="7">
    <source>
        <dbReference type="Pfam" id="PF06429"/>
    </source>
</evidence>
<evidence type="ECO:0000256" key="5">
    <source>
        <dbReference type="RuleBase" id="RU362116"/>
    </source>
</evidence>
<dbReference type="InterPro" id="IPR019776">
    <property type="entry name" value="Flagellar_basal_body_rod_CS"/>
</dbReference>
<evidence type="ECO:0000313" key="11">
    <source>
        <dbReference type="Proteomes" id="UP001106592"/>
    </source>
</evidence>
<sequence>MSFNIGLSGLYAANKQLAVTGNNIANVSTTGFKSSRAEFADVYSASKLGVGSKTVGNGVRLAAVSQQFGQGDINNTGNVLDMGIQGQGFFVLSDNGSLSYTRSGAFQTNKDNFVVTSDGIRLQGYAADGDGKIIKGLLTDLKIDTSALAPKSTTLIDQGINLNSSAEKIPLTIEDPANAGTQIPNKVFDPADETTYTKSFPTKVYDSQGNEHTMEQFYRKTADNEWTMYTLVDGRNPFNPASTTPLTGTISFNQDGSVKAMAADPTGITAPKSWTVLNNNFTMTGWVPASYDKATDTWASNGSAGNAAGIRLNMTSTSSYNADTARDSQSQDGYATGILSSLSIDSTGVMFASFSNQQSRAIGQVAIASFANEQGLEQLGGTRWKETFASGIPGIDTPKTGTLGSIESNALEASNVNLTMELVELIKAQSNFQANSKTISTESTIMQTIIQMT</sequence>
<keyword evidence="4 5" id="KW-0975">Bacterial flagellum</keyword>
<dbReference type="PROSITE" id="PS00588">
    <property type="entry name" value="FLAGELLA_BB_ROD"/>
    <property type="match status" value="1"/>
</dbReference>
<evidence type="ECO:0000256" key="4">
    <source>
        <dbReference type="ARBA" id="ARBA00023143"/>
    </source>
</evidence>
<comment type="similarity">
    <text evidence="2 5">Belongs to the flagella basal body rod proteins family.</text>
</comment>
<dbReference type="PANTHER" id="PTHR30435:SF1">
    <property type="entry name" value="FLAGELLAR HOOK PROTEIN FLGE"/>
    <property type="match status" value="1"/>
</dbReference>
<dbReference type="GO" id="GO:0009424">
    <property type="term" value="C:bacterial-type flagellum hook"/>
    <property type="evidence" value="ECO:0007669"/>
    <property type="project" value="TreeGrafter"/>
</dbReference>
<comment type="caution">
    <text evidence="10">The sequence shown here is derived from an EMBL/GenBank/DDBJ whole genome shotgun (WGS) entry which is preliminary data.</text>
</comment>
<dbReference type="PANTHER" id="PTHR30435">
    <property type="entry name" value="FLAGELLAR PROTEIN"/>
    <property type="match status" value="1"/>
</dbReference>
<evidence type="ECO:0000259" key="8">
    <source>
        <dbReference type="Pfam" id="PF07559"/>
    </source>
</evidence>
<protein>
    <recommendedName>
        <fullName evidence="3 5">Flagellar hook protein FlgE</fullName>
    </recommendedName>
</protein>
<feature type="domain" description="Flagellar hook protein FlgE D2" evidence="8">
    <location>
        <begin position="181"/>
        <end position="334"/>
    </location>
</feature>
<evidence type="ECO:0000259" key="6">
    <source>
        <dbReference type="Pfam" id="PF00460"/>
    </source>
</evidence>
<evidence type="ECO:0000256" key="2">
    <source>
        <dbReference type="ARBA" id="ARBA00009677"/>
    </source>
</evidence>
<dbReference type="NCBIfam" id="TIGR03506">
    <property type="entry name" value="FlgEFG_subfam"/>
    <property type="match status" value="1"/>
</dbReference>
<dbReference type="InterPro" id="IPR001444">
    <property type="entry name" value="Flag_bb_rod_N"/>
</dbReference>
<dbReference type="Proteomes" id="UP001106592">
    <property type="component" value="Unassembled WGS sequence"/>
</dbReference>
<dbReference type="Pfam" id="PF07559">
    <property type="entry name" value="FlgE_D2"/>
    <property type="match status" value="1"/>
</dbReference>
<dbReference type="Pfam" id="PF06429">
    <property type="entry name" value="Flg_bbr_C"/>
    <property type="match status" value="1"/>
</dbReference>
<keyword evidence="10" id="KW-0966">Cell projection</keyword>
<dbReference type="InterPro" id="IPR020013">
    <property type="entry name" value="Flagellar_FlgE/F/G"/>
</dbReference>
<accession>A0A9Q2XKJ1</accession>
<reference evidence="10" key="1">
    <citation type="journal article" date="2022" name="Int. J. Syst. Evol. Microbiol.">
        <title>Pseudomonas aegrilactucae sp. nov. and Pseudomonas morbosilactucae sp. nov., pathogens causing bacterial rot of lettuce in Japan.</title>
        <authorList>
            <person name="Sawada H."/>
            <person name="Fujikawa T."/>
            <person name="Satou M."/>
        </authorList>
    </citation>
    <scope>NUCLEOTIDE SEQUENCE</scope>
    <source>
        <strain evidence="10">MAFF 301350</strain>
    </source>
</reference>
<keyword evidence="10" id="KW-0282">Flagellum</keyword>
<feature type="domain" description="Flagellar basal-body/hook protein C-terminal" evidence="7">
    <location>
        <begin position="408"/>
        <end position="452"/>
    </location>
</feature>
<feature type="domain" description="Flagellar basal body rod protein N-terminal" evidence="6">
    <location>
        <begin position="4"/>
        <end position="33"/>
    </location>
</feature>
<keyword evidence="10" id="KW-0969">Cilium</keyword>
<dbReference type="GO" id="GO:0005829">
    <property type="term" value="C:cytosol"/>
    <property type="evidence" value="ECO:0007669"/>
    <property type="project" value="TreeGrafter"/>
</dbReference>
<dbReference type="RefSeq" id="WP_217975990.1">
    <property type="nucleotide sequence ID" value="NZ_JAHTBI010000045.1"/>
</dbReference>
<reference evidence="10" key="2">
    <citation type="journal article" date="2023" name="Plant Pathol.">
        <title>Dismantling and reorganizing Pseudomonas marginalis sensu#lato.</title>
        <authorList>
            <person name="Sawada H."/>
            <person name="Fujikawa T."/>
            <person name="Satou M."/>
        </authorList>
    </citation>
    <scope>NUCLEOTIDE SEQUENCE</scope>
    <source>
        <strain evidence="10">MAFF 301350</strain>
    </source>
</reference>
<gene>
    <name evidence="10" type="primary">flgE</name>
    <name evidence="10" type="ORF">KUO17_13155</name>
</gene>
<comment type="subcellular location">
    <subcellularLocation>
        <location evidence="1 5">Bacterial flagellum basal body</location>
    </subcellularLocation>
</comment>
<feature type="domain" description="Flagellar hook protein FlgE/F/G-like D1" evidence="9">
    <location>
        <begin position="84"/>
        <end position="144"/>
    </location>
</feature>
<dbReference type="Pfam" id="PF00460">
    <property type="entry name" value="Flg_bb_rod"/>
    <property type="match status" value="1"/>
</dbReference>
<name>A0A9Q2XKJ1_9PSED</name>
<dbReference type="GO" id="GO:0009425">
    <property type="term" value="C:bacterial-type flagellum basal body"/>
    <property type="evidence" value="ECO:0007669"/>
    <property type="project" value="UniProtKB-SubCell"/>
</dbReference>
<keyword evidence="11" id="KW-1185">Reference proteome</keyword>
<evidence type="ECO:0000313" key="10">
    <source>
        <dbReference type="EMBL" id="MBV6287964.1"/>
    </source>
</evidence>
<dbReference type="AlphaFoldDB" id="A0A9Q2XKJ1"/>
<comment type="function">
    <text evidence="5">A flexible structure which links the flagellar filament to the drive apparatus in the basal body.</text>
</comment>
<evidence type="ECO:0000259" key="9">
    <source>
        <dbReference type="Pfam" id="PF22692"/>
    </source>
</evidence>
<dbReference type="NCBIfam" id="NF004238">
    <property type="entry name" value="PRK05682.1-1"/>
    <property type="match status" value="1"/>
</dbReference>
<dbReference type="InterPro" id="IPR053967">
    <property type="entry name" value="LlgE_F_G-like_D1"/>
</dbReference>
<dbReference type="EMBL" id="JAHTBI010000045">
    <property type="protein sequence ID" value="MBV6287964.1"/>
    <property type="molecule type" value="Genomic_DNA"/>
</dbReference>
<dbReference type="InterPro" id="IPR010930">
    <property type="entry name" value="Flg_bb/hook_C_dom"/>
</dbReference>
<evidence type="ECO:0000256" key="1">
    <source>
        <dbReference type="ARBA" id="ARBA00004117"/>
    </source>
</evidence>
<proteinExistence type="inferred from homology"/>
<dbReference type="Pfam" id="PF22692">
    <property type="entry name" value="LlgE_F_G_D1"/>
    <property type="match status" value="1"/>
</dbReference>
<dbReference type="GO" id="GO:0071978">
    <property type="term" value="P:bacterial-type flagellum-dependent swarming motility"/>
    <property type="evidence" value="ECO:0007669"/>
    <property type="project" value="TreeGrafter"/>
</dbReference>